<keyword evidence="2" id="KW-0227">DNA damage</keyword>
<evidence type="ECO:0000256" key="3">
    <source>
        <dbReference type="SAM" id="MobiDB-lite"/>
    </source>
</evidence>
<reference evidence="6" key="1">
    <citation type="submission" date="2018-07" db="EMBL/GenBank/DDBJ databases">
        <authorList>
            <person name="Peiro R."/>
            <person name="Begona"/>
            <person name="Cbmso G."/>
            <person name="Lopez M."/>
            <person name="Gonzalez S."/>
        </authorList>
    </citation>
    <scope>NUCLEOTIDE SEQUENCE [LARGE SCALE GENOMIC DNA]</scope>
</reference>
<evidence type="ECO:0000256" key="2">
    <source>
        <dbReference type="HAMAP-Rule" id="MF_01875"/>
    </source>
</evidence>
<dbReference type="GO" id="GO:0006303">
    <property type="term" value="P:double-strand break repair via nonhomologous end joining"/>
    <property type="evidence" value="ECO:0007669"/>
    <property type="project" value="UniProtKB-UniRule"/>
</dbReference>
<organism evidence="5 6">
    <name type="scientific">Ciceribacter selenitireducens ATCC BAA-1503</name>
    <dbReference type="NCBI Taxonomy" id="1336235"/>
    <lineage>
        <taxon>Bacteria</taxon>
        <taxon>Pseudomonadati</taxon>
        <taxon>Pseudomonadota</taxon>
        <taxon>Alphaproteobacteria</taxon>
        <taxon>Hyphomicrobiales</taxon>
        <taxon>Rhizobiaceae</taxon>
        <taxon>Ciceribacter</taxon>
    </lineage>
</organism>
<feature type="compositionally biased region" description="Basic residues" evidence="3">
    <location>
        <begin position="237"/>
        <end position="246"/>
    </location>
</feature>
<feature type="region of interest" description="Disordered" evidence="3">
    <location>
        <begin position="237"/>
        <end position="257"/>
    </location>
</feature>
<dbReference type="GO" id="GO:0003690">
    <property type="term" value="F:double-stranded DNA binding"/>
    <property type="evidence" value="ECO:0007669"/>
    <property type="project" value="UniProtKB-UniRule"/>
</dbReference>
<keyword evidence="6" id="KW-1185">Reference proteome</keyword>
<dbReference type="InterPro" id="IPR006164">
    <property type="entry name" value="DNA_bd_Ku70/Ku80"/>
</dbReference>
<dbReference type="Gene3D" id="2.40.290.10">
    <property type="match status" value="1"/>
</dbReference>
<comment type="subunit">
    <text evidence="2">Homodimer. Interacts with LigD.</text>
</comment>
<feature type="domain" description="Ku" evidence="4">
    <location>
        <begin position="65"/>
        <end position="195"/>
    </location>
</feature>
<evidence type="ECO:0000313" key="5">
    <source>
        <dbReference type="EMBL" id="SSC65401.1"/>
    </source>
</evidence>
<sequence>MEARKREGGGMARRVYWKGYLKLSLVTCRVSMTPAVTESAKLRFHNINAKTGNRVVSRYVDSVTGKPVDEDDQMRGYPQDEDNYVLFEEEELDEVALESTRTIDIERFVPAGSIDWIWYDSPHYLAPADKVSEEAFSVIREAMAKTGTAGISRLVLYRREHAVLLLARDRGMLAWTLRYGDEVRGGEEFFADAGKEAPSAKALTMMKKLIGERLDSWSPDLVQDPVEDRLHAIIKARKKAAKPAKPKKSEPPKRDNVIDIMTALRKSLASEKKSTAKD</sequence>
<dbReference type="PANTHER" id="PTHR41251">
    <property type="entry name" value="NON-HOMOLOGOUS END JOINING PROTEIN KU"/>
    <property type="match status" value="1"/>
</dbReference>
<protein>
    <recommendedName>
        <fullName evidence="2">Non-homologous end joining protein Ku</fullName>
    </recommendedName>
</protein>
<dbReference type="HAMAP" id="MF_01875">
    <property type="entry name" value="Prokaryotic_Ku"/>
    <property type="match status" value="1"/>
</dbReference>
<dbReference type="Proteomes" id="UP000254764">
    <property type="component" value="Unassembled WGS sequence"/>
</dbReference>
<proteinExistence type="inferred from homology"/>
<dbReference type="PANTHER" id="PTHR41251:SF1">
    <property type="entry name" value="NON-HOMOLOGOUS END JOINING PROTEIN KU"/>
    <property type="match status" value="1"/>
</dbReference>
<name>A0A376AC21_9HYPH</name>
<dbReference type="Pfam" id="PF02735">
    <property type="entry name" value="Ku"/>
    <property type="match status" value="1"/>
</dbReference>
<dbReference type="InterPro" id="IPR016194">
    <property type="entry name" value="SPOC-like_C_dom_sf"/>
</dbReference>
<dbReference type="InterPro" id="IPR009187">
    <property type="entry name" value="Prok_Ku"/>
</dbReference>
<evidence type="ECO:0000313" key="6">
    <source>
        <dbReference type="Proteomes" id="UP000254764"/>
    </source>
</evidence>
<evidence type="ECO:0000256" key="1">
    <source>
        <dbReference type="ARBA" id="ARBA00023125"/>
    </source>
</evidence>
<keyword evidence="2" id="KW-0233">DNA recombination</keyword>
<dbReference type="GO" id="GO:0006310">
    <property type="term" value="P:DNA recombination"/>
    <property type="evidence" value="ECO:0007669"/>
    <property type="project" value="UniProtKB-KW"/>
</dbReference>
<dbReference type="NCBIfam" id="TIGR02772">
    <property type="entry name" value="Ku_bact"/>
    <property type="match status" value="1"/>
</dbReference>
<keyword evidence="2" id="KW-0234">DNA repair</keyword>
<keyword evidence="1 2" id="KW-0238">DNA-binding</keyword>
<dbReference type="PIRSF" id="PIRSF006493">
    <property type="entry name" value="Prok_Ku"/>
    <property type="match status" value="1"/>
</dbReference>
<comment type="function">
    <text evidence="2">With LigD forms a non-homologous end joining (NHEJ) DNA repair enzyme, which repairs dsDNA breaks with reduced fidelity. Binds linear dsDNA with 5'- and 3'- overhangs but not closed circular dsDNA nor ssDNA. Recruits and stimulates the ligase activity of LigD.</text>
</comment>
<comment type="similarity">
    <text evidence="2">Belongs to the prokaryotic Ku family.</text>
</comment>
<dbReference type="EMBL" id="UEYP01000001">
    <property type="protein sequence ID" value="SSC65401.1"/>
    <property type="molecule type" value="Genomic_DNA"/>
</dbReference>
<evidence type="ECO:0000259" key="4">
    <source>
        <dbReference type="SMART" id="SM00559"/>
    </source>
</evidence>
<gene>
    <name evidence="2" type="primary">ku</name>
    <name evidence="5" type="ORF">RHIZ70_1109</name>
</gene>
<dbReference type="SMART" id="SM00559">
    <property type="entry name" value="Ku78"/>
    <property type="match status" value="1"/>
</dbReference>
<accession>A0A376AC21</accession>
<feature type="compositionally biased region" description="Basic and acidic residues" evidence="3">
    <location>
        <begin position="247"/>
        <end position="257"/>
    </location>
</feature>
<dbReference type="SUPFAM" id="SSF100939">
    <property type="entry name" value="SPOC domain-like"/>
    <property type="match status" value="1"/>
</dbReference>
<dbReference type="AlphaFoldDB" id="A0A376AC21"/>